<reference evidence="6 7" key="1">
    <citation type="submission" date="2022-12" db="EMBL/GenBank/DDBJ databases">
        <title>Dasania phycosphaerae sp. nov., isolated from particulate material of the south coast of Korea.</title>
        <authorList>
            <person name="Jiang Y."/>
        </authorList>
    </citation>
    <scope>NUCLEOTIDE SEQUENCE [LARGE SCALE GENOMIC DNA]</scope>
    <source>
        <strain evidence="6 7">GY-19</strain>
    </source>
</reference>
<feature type="domain" description="GST C-terminal" evidence="5">
    <location>
        <begin position="86"/>
        <end position="206"/>
    </location>
</feature>
<organism evidence="6 7">
    <name type="scientific">Dasania phycosphaerae</name>
    <dbReference type="NCBI Taxonomy" id="2950436"/>
    <lineage>
        <taxon>Bacteria</taxon>
        <taxon>Pseudomonadati</taxon>
        <taxon>Pseudomonadota</taxon>
        <taxon>Gammaproteobacteria</taxon>
        <taxon>Cellvibrionales</taxon>
        <taxon>Spongiibacteraceae</taxon>
        <taxon>Dasania</taxon>
    </lineage>
</organism>
<keyword evidence="2" id="KW-0808">Transferase</keyword>
<feature type="domain" description="GST N-terminal" evidence="4">
    <location>
        <begin position="1"/>
        <end position="80"/>
    </location>
</feature>
<dbReference type="GO" id="GO:0016740">
    <property type="term" value="F:transferase activity"/>
    <property type="evidence" value="ECO:0007669"/>
    <property type="project" value="UniProtKB-KW"/>
</dbReference>
<dbReference type="InterPro" id="IPR040079">
    <property type="entry name" value="Glutathione_S-Trfase"/>
</dbReference>
<dbReference type="Pfam" id="PF00043">
    <property type="entry name" value="GST_C"/>
    <property type="match status" value="1"/>
</dbReference>
<dbReference type="Gene3D" id="3.40.30.10">
    <property type="entry name" value="Glutaredoxin"/>
    <property type="match status" value="1"/>
</dbReference>
<gene>
    <name evidence="6" type="ORF">O0V09_04495</name>
</gene>
<dbReference type="AlphaFoldDB" id="A0A9J6RJ48"/>
<comment type="caution">
    <text evidence="6">The sequence shown here is derived from an EMBL/GenBank/DDBJ whole genome shotgun (WGS) entry which is preliminary data.</text>
</comment>
<dbReference type="CDD" id="cd03207">
    <property type="entry name" value="GST_C_8"/>
    <property type="match status" value="1"/>
</dbReference>
<keyword evidence="7" id="KW-1185">Reference proteome</keyword>
<dbReference type="InterPro" id="IPR004046">
    <property type="entry name" value="GST_C"/>
</dbReference>
<protein>
    <submittedName>
        <fullName evidence="6">Glutathione S-transferase family protein</fullName>
    </submittedName>
</protein>
<dbReference type="SUPFAM" id="SSF47616">
    <property type="entry name" value="GST C-terminal domain-like"/>
    <property type="match status" value="1"/>
</dbReference>
<evidence type="ECO:0000256" key="1">
    <source>
        <dbReference type="ARBA" id="ARBA00007409"/>
    </source>
</evidence>
<dbReference type="Gene3D" id="1.20.1050.10">
    <property type="match status" value="1"/>
</dbReference>
<dbReference type="InterPro" id="IPR010987">
    <property type="entry name" value="Glutathione-S-Trfase_C-like"/>
</dbReference>
<dbReference type="PROSITE" id="PS50404">
    <property type="entry name" value="GST_NTER"/>
    <property type="match status" value="1"/>
</dbReference>
<dbReference type="Pfam" id="PF02798">
    <property type="entry name" value="GST_N"/>
    <property type="match status" value="1"/>
</dbReference>
<dbReference type="PROSITE" id="PS50405">
    <property type="entry name" value="GST_CTER"/>
    <property type="match status" value="1"/>
</dbReference>
<dbReference type="SFLD" id="SFLDG01150">
    <property type="entry name" value="Main.1:_Beta-like"/>
    <property type="match status" value="1"/>
</dbReference>
<dbReference type="SFLD" id="SFLDG00358">
    <property type="entry name" value="Main_(cytGST)"/>
    <property type="match status" value="1"/>
</dbReference>
<evidence type="ECO:0000313" key="7">
    <source>
        <dbReference type="Proteomes" id="UP001069090"/>
    </source>
</evidence>
<evidence type="ECO:0000259" key="5">
    <source>
        <dbReference type="PROSITE" id="PS50405"/>
    </source>
</evidence>
<sequence length="206" mass="23272">MITVYGAAQTRATRISWILEELELAYHFEAIDFSKGEHKSEAFLAINPAGKVPVIKLDDFVMTESAAIVSHLAERYSNGQLIPFPATEQRGKYQQWCDFVISELEQPLWTMAKHRFALAKELRVAAVIDTAAWEFQQALGLLSQGLAEQDYILGAEFSAADILIAHTLLWAQAFKQPIGQDNLQRYLQRCQQRPALARAIEKEAHQ</sequence>
<comment type="similarity">
    <text evidence="1 3">Belongs to the GST superfamily.</text>
</comment>
<dbReference type="PANTHER" id="PTHR44051:SF8">
    <property type="entry name" value="GLUTATHIONE S-TRANSFERASE GSTA"/>
    <property type="match status" value="1"/>
</dbReference>
<dbReference type="SFLD" id="SFLDS00019">
    <property type="entry name" value="Glutathione_Transferase_(cytos"/>
    <property type="match status" value="1"/>
</dbReference>
<dbReference type="PANTHER" id="PTHR44051">
    <property type="entry name" value="GLUTATHIONE S-TRANSFERASE-RELATED"/>
    <property type="match status" value="1"/>
</dbReference>
<dbReference type="Proteomes" id="UP001069090">
    <property type="component" value="Unassembled WGS sequence"/>
</dbReference>
<dbReference type="FunFam" id="3.40.30.10:FF:000039">
    <property type="entry name" value="Glutathione S-transferase domain"/>
    <property type="match status" value="1"/>
</dbReference>
<dbReference type="InterPro" id="IPR036249">
    <property type="entry name" value="Thioredoxin-like_sf"/>
</dbReference>
<evidence type="ECO:0000256" key="2">
    <source>
        <dbReference type="ARBA" id="ARBA00022679"/>
    </source>
</evidence>
<dbReference type="InterPro" id="IPR036282">
    <property type="entry name" value="Glutathione-S-Trfase_C_sf"/>
</dbReference>
<evidence type="ECO:0000313" key="6">
    <source>
        <dbReference type="EMBL" id="MCZ0864444.1"/>
    </source>
</evidence>
<evidence type="ECO:0000256" key="3">
    <source>
        <dbReference type="RuleBase" id="RU003494"/>
    </source>
</evidence>
<accession>A0A9J6RJ48</accession>
<name>A0A9J6RJ48_9GAMM</name>
<proteinExistence type="inferred from homology"/>
<evidence type="ECO:0000259" key="4">
    <source>
        <dbReference type="PROSITE" id="PS50404"/>
    </source>
</evidence>
<dbReference type="EMBL" id="JAPTGG010000003">
    <property type="protein sequence ID" value="MCZ0864444.1"/>
    <property type="molecule type" value="Genomic_DNA"/>
</dbReference>
<dbReference type="InterPro" id="IPR004045">
    <property type="entry name" value="Glutathione_S-Trfase_N"/>
</dbReference>
<dbReference type="CDD" id="cd03046">
    <property type="entry name" value="GST_N_GTT1_like"/>
    <property type="match status" value="1"/>
</dbReference>
<dbReference type="SUPFAM" id="SSF52833">
    <property type="entry name" value="Thioredoxin-like"/>
    <property type="match status" value="1"/>
</dbReference>
<dbReference type="RefSeq" id="WP_258330599.1">
    <property type="nucleotide sequence ID" value="NZ_JAPTGG010000003.1"/>
</dbReference>